<feature type="transmembrane region" description="Helical" evidence="1">
    <location>
        <begin position="313"/>
        <end position="332"/>
    </location>
</feature>
<evidence type="ECO:0000256" key="1">
    <source>
        <dbReference type="SAM" id="Phobius"/>
    </source>
</evidence>
<sequence length="355" mass="38800">MSAEKLAYFFEASDLATVFGDWPAEVGLVLCLDAAGACEMLLHHAEEDRETAVLRKAAALLGADKGGFAVVPEMAGHPTRRIVFSDQQKLLALVESEGDIAELAADFLLNYRFEKERAAKAALAEKIAAKAVALKPDSGKGRKAEPVVQPFRWRPRLHLSELRSTPPVKRRTNAIPEGYVPAEALSAEDWQILDAELRVDHRGVRLLLAPEQVTIKTVTRLVQEVGFSEESARFVVPRKAVDDWKPGEPLVIDMPESRFPDSVRRRLAAGARAAEVTITGRGVFVTPGVLLPPPAPQPEAGPRRRGFLSPMSMGMIAVTMVGLTLGTMINAVEMPSNVRTELSALQELVHRARNR</sequence>
<dbReference type="RefSeq" id="WP_209363031.1">
    <property type="nucleotide sequence ID" value="NZ_JAGISH010000014.1"/>
</dbReference>
<dbReference type="EMBL" id="JAGISH010000014">
    <property type="protein sequence ID" value="MBP0484567.1"/>
    <property type="molecule type" value="Genomic_DNA"/>
</dbReference>
<dbReference type="AlphaFoldDB" id="A0A940MT50"/>
<keyword evidence="1" id="KW-1133">Transmembrane helix</keyword>
<keyword evidence="3" id="KW-1185">Reference proteome</keyword>
<comment type="caution">
    <text evidence="2">The sequence shown here is derived from an EMBL/GenBank/DDBJ whole genome shotgun (WGS) entry which is preliminary data.</text>
</comment>
<dbReference type="Proteomes" id="UP000675940">
    <property type="component" value="Unassembled WGS sequence"/>
</dbReference>
<organism evidence="2 3">
    <name type="scientific">Sagittula salina</name>
    <dbReference type="NCBI Taxonomy" id="2820268"/>
    <lineage>
        <taxon>Bacteria</taxon>
        <taxon>Pseudomonadati</taxon>
        <taxon>Pseudomonadota</taxon>
        <taxon>Alphaproteobacteria</taxon>
        <taxon>Rhodobacterales</taxon>
        <taxon>Roseobacteraceae</taxon>
        <taxon>Sagittula</taxon>
    </lineage>
</organism>
<keyword evidence="1" id="KW-0472">Membrane</keyword>
<evidence type="ECO:0000313" key="3">
    <source>
        <dbReference type="Proteomes" id="UP000675940"/>
    </source>
</evidence>
<protein>
    <submittedName>
        <fullName evidence="2">Uncharacterized protein</fullName>
    </submittedName>
</protein>
<accession>A0A940MT50</accession>
<gene>
    <name evidence="2" type="ORF">J5474_19015</name>
</gene>
<keyword evidence="1" id="KW-0812">Transmembrane</keyword>
<evidence type="ECO:0000313" key="2">
    <source>
        <dbReference type="EMBL" id="MBP0484567.1"/>
    </source>
</evidence>
<proteinExistence type="predicted"/>
<name>A0A940MT50_9RHOB</name>
<reference evidence="2" key="1">
    <citation type="submission" date="2021-03" db="EMBL/GenBank/DDBJ databases">
        <title>Sagittula salina sp. nov. strain M10.9X isolated from the marine waste.</title>
        <authorList>
            <person name="Satari L."/>
            <person name="Molina-Menor E."/>
            <person name="Vidal-Verdu A."/>
            <person name="Pascual J."/>
            <person name="Pereto J."/>
            <person name="Porcar M."/>
        </authorList>
    </citation>
    <scope>NUCLEOTIDE SEQUENCE</scope>
    <source>
        <strain evidence="2">M10.9X</strain>
    </source>
</reference>